<dbReference type="RefSeq" id="WP_260047492.1">
    <property type="nucleotide sequence ID" value="NZ_JANZXA010000014.1"/>
</dbReference>
<reference evidence="6" key="1">
    <citation type="submission" date="2022-09" db="EMBL/GenBank/DDBJ databases">
        <title>Novosphingobium sp. Nov., a polycyclic aromatic hydrocarbon-degrading bacterium isolated form mangrove sediments in HongKong.</title>
        <authorList>
            <person name="Hu Z."/>
        </authorList>
    </citation>
    <scope>NUCLEOTIDE SEQUENCE</scope>
    <source>
        <strain evidence="6">HK4-1</strain>
    </source>
</reference>
<dbReference type="Proteomes" id="UP001165583">
    <property type="component" value="Unassembled WGS sequence"/>
</dbReference>
<protein>
    <submittedName>
        <fullName evidence="6">Cytochrome c</fullName>
    </submittedName>
</protein>
<accession>A0ABT2I9K5</accession>
<dbReference type="InterPro" id="IPR009056">
    <property type="entry name" value="Cyt_c-like_dom"/>
</dbReference>
<feature type="domain" description="Cytochrome c" evidence="5">
    <location>
        <begin position="42"/>
        <end position="135"/>
    </location>
</feature>
<sequence length="177" mass="18867">MSVQISRDFRWVYGVSMPVTMSKRIQGVIAASGLFCASYVLPAYATGVKVYSSRCAACHKADGAGVPGQFPRLKGRVGKIAATKDGRTYLIHVLLFGLFGPIDVDGRQVRGMMPPMGTLGDQDVADTLNFAVELEKPKKAVAPFTAAEVKAVRDAGRLTASEVAKQRAELAAKGLVH</sequence>
<dbReference type="Pfam" id="PF00034">
    <property type="entry name" value="Cytochrom_C"/>
    <property type="match status" value="1"/>
</dbReference>
<dbReference type="InterPro" id="IPR036909">
    <property type="entry name" value="Cyt_c-like_dom_sf"/>
</dbReference>
<evidence type="ECO:0000256" key="2">
    <source>
        <dbReference type="ARBA" id="ARBA00022723"/>
    </source>
</evidence>
<evidence type="ECO:0000313" key="6">
    <source>
        <dbReference type="EMBL" id="MCT2401466.1"/>
    </source>
</evidence>
<evidence type="ECO:0000259" key="5">
    <source>
        <dbReference type="PROSITE" id="PS51007"/>
    </source>
</evidence>
<dbReference type="SUPFAM" id="SSF46626">
    <property type="entry name" value="Cytochrome c"/>
    <property type="match status" value="1"/>
</dbReference>
<evidence type="ECO:0000256" key="4">
    <source>
        <dbReference type="PROSITE-ProRule" id="PRU00433"/>
    </source>
</evidence>
<dbReference type="EMBL" id="JANZXA010000014">
    <property type="protein sequence ID" value="MCT2401466.1"/>
    <property type="molecule type" value="Genomic_DNA"/>
</dbReference>
<dbReference type="PANTHER" id="PTHR35008">
    <property type="entry name" value="BLL4482 PROTEIN-RELATED"/>
    <property type="match status" value="1"/>
</dbReference>
<keyword evidence="3 4" id="KW-0408">Iron</keyword>
<comment type="caution">
    <text evidence="6">The sequence shown here is derived from an EMBL/GenBank/DDBJ whole genome shotgun (WGS) entry which is preliminary data.</text>
</comment>
<dbReference type="Gene3D" id="1.10.760.10">
    <property type="entry name" value="Cytochrome c-like domain"/>
    <property type="match status" value="1"/>
</dbReference>
<gene>
    <name evidence="6" type="ORF">NZK81_18090</name>
</gene>
<keyword evidence="1 4" id="KW-0349">Heme</keyword>
<dbReference type="PROSITE" id="PS51007">
    <property type="entry name" value="CYTC"/>
    <property type="match status" value="1"/>
</dbReference>
<keyword evidence="2 4" id="KW-0479">Metal-binding</keyword>
<name>A0ABT2I9K5_9SPHN</name>
<proteinExistence type="predicted"/>
<evidence type="ECO:0000313" key="7">
    <source>
        <dbReference type="Proteomes" id="UP001165583"/>
    </source>
</evidence>
<organism evidence="6 7">
    <name type="scientific">Novosphingobium mangrovi</name>
    <name type="common">ex Huang et al. 2023</name>
    <dbReference type="NCBI Taxonomy" id="2976432"/>
    <lineage>
        <taxon>Bacteria</taxon>
        <taxon>Pseudomonadati</taxon>
        <taxon>Pseudomonadota</taxon>
        <taxon>Alphaproteobacteria</taxon>
        <taxon>Sphingomonadales</taxon>
        <taxon>Sphingomonadaceae</taxon>
        <taxon>Novosphingobium</taxon>
    </lineage>
</organism>
<dbReference type="InterPro" id="IPR051459">
    <property type="entry name" value="Cytochrome_c-type_DH"/>
</dbReference>
<dbReference type="PANTHER" id="PTHR35008:SF4">
    <property type="entry name" value="BLL4482 PROTEIN"/>
    <property type="match status" value="1"/>
</dbReference>
<keyword evidence="7" id="KW-1185">Reference proteome</keyword>
<evidence type="ECO:0000256" key="3">
    <source>
        <dbReference type="ARBA" id="ARBA00023004"/>
    </source>
</evidence>
<evidence type="ECO:0000256" key="1">
    <source>
        <dbReference type="ARBA" id="ARBA00022617"/>
    </source>
</evidence>